<dbReference type="AlphaFoldDB" id="A0A067E521"/>
<feature type="transmembrane region" description="Helical" evidence="1">
    <location>
        <begin position="41"/>
        <end position="58"/>
    </location>
</feature>
<gene>
    <name evidence="2" type="ORF">CISIN_1g036933mg</name>
</gene>
<evidence type="ECO:0000313" key="2">
    <source>
        <dbReference type="EMBL" id="KDO50158.1"/>
    </source>
</evidence>
<feature type="transmembrane region" description="Helical" evidence="1">
    <location>
        <begin position="12"/>
        <end position="35"/>
    </location>
</feature>
<keyword evidence="3" id="KW-1185">Reference proteome</keyword>
<reference evidence="2 3" key="1">
    <citation type="submission" date="2014-04" db="EMBL/GenBank/DDBJ databases">
        <authorList>
            <consortium name="International Citrus Genome Consortium"/>
            <person name="Gmitter F."/>
            <person name="Chen C."/>
            <person name="Farmerie W."/>
            <person name="Harkins T."/>
            <person name="Desany B."/>
            <person name="Mohiuddin M."/>
            <person name="Kodira C."/>
            <person name="Borodovsky M."/>
            <person name="Lomsadze A."/>
            <person name="Burns P."/>
            <person name="Jenkins J."/>
            <person name="Prochnik S."/>
            <person name="Shu S."/>
            <person name="Chapman J."/>
            <person name="Pitluck S."/>
            <person name="Schmutz J."/>
            <person name="Rokhsar D."/>
        </authorList>
    </citation>
    <scope>NUCLEOTIDE SEQUENCE</scope>
</reference>
<dbReference type="Proteomes" id="UP000027120">
    <property type="component" value="Unassembled WGS sequence"/>
</dbReference>
<keyword evidence="1" id="KW-0472">Membrane</keyword>
<evidence type="ECO:0000313" key="3">
    <source>
        <dbReference type="Proteomes" id="UP000027120"/>
    </source>
</evidence>
<proteinExistence type="predicted"/>
<evidence type="ECO:0000256" key="1">
    <source>
        <dbReference type="SAM" id="Phobius"/>
    </source>
</evidence>
<dbReference type="EMBL" id="KK785089">
    <property type="protein sequence ID" value="KDO50158.1"/>
    <property type="molecule type" value="Genomic_DNA"/>
</dbReference>
<keyword evidence="1" id="KW-1133">Transmembrane helix</keyword>
<accession>A0A067E521</accession>
<organism evidence="2 3">
    <name type="scientific">Citrus sinensis</name>
    <name type="common">Sweet orange</name>
    <name type="synonym">Citrus aurantium var. sinensis</name>
    <dbReference type="NCBI Taxonomy" id="2711"/>
    <lineage>
        <taxon>Eukaryota</taxon>
        <taxon>Viridiplantae</taxon>
        <taxon>Streptophyta</taxon>
        <taxon>Embryophyta</taxon>
        <taxon>Tracheophyta</taxon>
        <taxon>Spermatophyta</taxon>
        <taxon>Magnoliopsida</taxon>
        <taxon>eudicotyledons</taxon>
        <taxon>Gunneridae</taxon>
        <taxon>Pentapetalae</taxon>
        <taxon>rosids</taxon>
        <taxon>malvids</taxon>
        <taxon>Sapindales</taxon>
        <taxon>Rutaceae</taxon>
        <taxon>Aurantioideae</taxon>
        <taxon>Citrus</taxon>
    </lineage>
</organism>
<keyword evidence="1" id="KW-0812">Transmembrane</keyword>
<name>A0A067E521_CITSI</name>
<protein>
    <submittedName>
        <fullName evidence="2">Uncharacterized protein</fullName>
    </submittedName>
</protein>
<sequence>MNQLLFDSWNEVVCMFGFGIIFLLFGFGIIFLWAVKICFCFLRSFLCSLLLIWLRRTGMNRERRNL</sequence>